<protein>
    <submittedName>
        <fullName evidence="1">Uncharacterized protein</fullName>
    </submittedName>
</protein>
<evidence type="ECO:0000313" key="1">
    <source>
        <dbReference type="EMBL" id="KAI3370306.1"/>
    </source>
</evidence>
<sequence>MCLQKQELDRPPTALLPLTLHIRGAIFSFPFLLVRHLSEGQTRAEGGSRSGSTMSGAKARSDAPVAENVSGGGHGGAAPPRDRKPGGGVLKRLKSRRSQVDSRPVTEEDLRAQSGHIAPEDVLGLRVATRGYLCKPEDNIYNIDFVRFKIRDLETSTVLFEIAKPPHADDDEENREADASAGRFVRYHFTPAFLRLRTVGATVEFTVGNRPLNNFRMIERHYFRDHLLKSFDFDFGFCIPNSRNTCEHIYEFPQLSESLVRQMVECPYETRERERVRFLSLTPPPFSHPTPTSLLSPPLPSRLPAPESGAAAAAAAVEPHCLLLASQCGNTAAESGMDTEGSQSSLSSGTDNSPHDPCKMFIGGLSWQTTQEGLKEYFCKFGEVKECMVMRDPVTKRSRGFGFVTYAEQAGVEKVLAQNRHELDSKTIDPKVAFPRRAQPKLVTRTKKIFVGGLSVNTTIEDVKHYFDQFGKVDDAMLMFDKTTNRHRGFGFVTFENEDVVEKVCEIHFHEINNKMVECKKAQPKEVMTPTGSARGRSRVMPYGMDAFMLGIGMLGYPGFQTTTYTSRSYSGIAPGYTYQFPEFHLERTPLLTSSHPPELAGSTPSRTAGFLGTSSPGPMADLYAAANQDSGVSSYISAASPAPSTGFGHGLGGPLIATAFTNGYH</sequence>
<gene>
    <name evidence="1" type="ORF">L3Q82_025087</name>
</gene>
<accession>A0ACB8WRF4</accession>
<dbReference type="EMBL" id="CM041537">
    <property type="protein sequence ID" value="KAI3370306.1"/>
    <property type="molecule type" value="Genomic_DNA"/>
</dbReference>
<keyword evidence="2" id="KW-1185">Reference proteome</keyword>
<reference evidence="1" key="1">
    <citation type="submission" date="2022-04" db="EMBL/GenBank/DDBJ databases">
        <title>Jade perch genome.</title>
        <authorList>
            <person name="Chao B."/>
        </authorList>
    </citation>
    <scope>NUCLEOTIDE SEQUENCE</scope>
    <source>
        <strain evidence="1">CB-2022</strain>
    </source>
</reference>
<organism evidence="1 2">
    <name type="scientific">Scortum barcoo</name>
    <name type="common">barcoo grunter</name>
    <dbReference type="NCBI Taxonomy" id="214431"/>
    <lineage>
        <taxon>Eukaryota</taxon>
        <taxon>Metazoa</taxon>
        <taxon>Chordata</taxon>
        <taxon>Craniata</taxon>
        <taxon>Vertebrata</taxon>
        <taxon>Euteleostomi</taxon>
        <taxon>Actinopterygii</taxon>
        <taxon>Neopterygii</taxon>
        <taxon>Teleostei</taxon>
        <taxon>Neoteleostei</taxon>
        <taxon>Acanthomorphata</taxon>
        <taxon>Eupercaria</taxon>
        <taxon>Centrarchiformes</taxon>
        <taxon>Terapontoidei</taxon>
        <taxon>Terapontidae</taxon>
        <taxon>Scortum</taxon>
    </lineage>
</organism>
<evidence type="ECO:0000313" key="2">
    <source>
        <dbReference type="Proteomes" id="UP000831701"/>
    </source>
</evidence>
<comment type="caution">
    <text evidence="1">The sequence shown here is derived from an EMBL/GenBank/DDBJ whole genome shotgun (WGS) entry which is preliminary data.</text>
</comment>
<dbReference type="Proteomes" id="UP000831701">
    <property type="component" value="Chromosome 7"/>
</dbReference>
<name>A0ACB8WRF4_9TELE</name>
<proteinExistence type="predicted"/>